<dbReference type="PANTHER" id="PTHR46558:SF4">
    <property type="entry name" value="DNA-BIDING PHAGE PROTEIN"/>
    <property type="match status" value="1"/>
</dbReference>
<organism evidence="3 4">
    <name type="scientific">Agathobacter rectalis</name>
    <dbReference type="NCBI Taxonomy" id="39491"/>
    <lineage>
        <taxon>Bacteria</taxon>
        <taxon>Bacillati</taxon>
        <taxon>Bacillota</taxon>
        <taxon>Clostridia</taxon>
        <taxon>Lachnospirales</taxon>
        <taxon>Lachnospiraceae</taxon>
        <taxon>Agathobacter</taxon>
    </lineage>
</organism>
<comment type="caution">
    <text evidence="3">The sequence shown here is derived from an EMBL/GenBank/DDBJ whole genome shotgun (WGS) entry which is preliminary data.</text>
</comment>
<protein>
    <submittedName>
        <fullName evidence="3">XRE family transcriptional regulator</fullName>
    </submittedName>
</protein>
<evidence type="ECO:0000313" key="3">
    <source>
        <dbReference type="EMBL" id="RHE30685.1"/>
    </source>
</evidence>
<dbReference type="InterPro" id="IPR010982">
    <property type="entry name" value="Lambda_DNA-bd_dom_sf"/>
</dbReference>
<dbReference type="CDD" id="cd00093">
    <property type="entry name" value="HTH_XRE"/>
    <property type="match status" value="1"/>
</dbReference>
<reference evidence="3 4" key="1">
    <citation type="submission" date="2018-08" db="EMBL/GenBank/DDBJ databases">
        <title>A genome reference for cultivated species of the human gut microbiota.</title>
        <authorList>
            <person name="Zou Y."/>
            <person name="Xue W."/>
            <person name="Luo G."/>
        </authorList>
    </citation>
    <scope>NUCLEOTIDE SEQUENCE [LARGE SCALE GENOMIC DNA]</scope>
    <source>
        <strain evidence="3 4">AM29-10</strain>
    </source>
</reference>
<dbReference type="PANTHER" id="PTHR46558">
    <property type="entry name" value="TRACRIPTIONAL REGULATORY PROTEIN-RELATED-RELATED"/>
    <property type="match status" value="1"/>
</dbReference>
<dbReference type="PROSITE" id="PS50943">
    <property type="entry name" value="HTH_CROC1"/>
    <property type="match status" value="1"/>
</dbReference>
<feature type="domain" description="HTH cro/C1-type" evidence="2">
    <location>
        <begin position="18"/>
        <end position="72"/>
    </location>
</feature>
<dbReference type="GO" id="GO:0003677">
    <property type="term" value="F:DNA binding"/>
    <property type="evidence" value="ECO:0007669"/>
    <property type="project" value="UniProtKB-KW"/>
</dbReference>
<dbReference type="SUPFAM" id="SSF47413">
    <property type="entry name" value="lambda repressor-like DNA-binding domains"/>
    <property type="match status" value="1"/>
</dbReference>
<dbReference type="RefSeq" id="WP_117998183.1">
    <property type="nucleotide sequence ID" value="NZ_QRWI01000022.1"/>
</dbReference>
<accession>A0A414IQL0</accession>
<name>A0A414IQL0_9FIRM</name>
<dbReference type="AlphaFoldDB" id="A0A414IQL0"/>
<dbReference type="Gene3D" id="1.10.260.40">
    <property type="entry name" value="lambda repressor-like DNA-binding domains"/>
    <property type="match status" value="1"/>
</dbReference>
<sequence>MNMDIDINTGTDTVTCRLVEARNNLGITQKELASATGISVKTISNIEKEITMPSVLYAMRIADFFHQPVTSLFSYHPSHENDKGDNPNGE</sequence>
<evidence type="ECO:0000259" key="2">
    <source>
        <dbReference type="PROSITE" id="PS50943"/>
    </source>
</evidence>
<evidence type="ECO:0000256" key="1">
    <source>
        <dbReference type="ARBA" id="ARBA00023125"/>
    </source>
</evidence>
<evidence type="ECO:0000313" key="4">
    <source>
        <dbReference type="Proteomes" id="UP000285290"/>
    </source>
</evidence>
<dbReference type="Pfam" id="PF01381">
    <property type="entry name" value="HTH_3"/>
    <property type="match status" value="1"/>
</dbReference>
<dbReference type="EMBL" id="QSKC01000023">
    <property type="protein sequence ID" value="RHE30685.1"/>
    <property type="molecule type" value="Genomic_DNA"/>
</dbReference>
<proteinExistence type="predicted"/>
<dbReference type="Proteomes" id="UP000285290">
    <property type="component" value="Unassembled WGS sequence"/>
</dbReference>
<dbReference type="InterPro" id="IPR001387">
    <property type="entry name" value="Cro/C1-type_HTH"/>
</dbReference>
<dbReference type="SMART" id="SM00530">
    <property type="entry name" value="HTH_XRE"/>
    <property type="match status" value="1"/>
</dbReference>
<gene>
    <name evidence="3" type="ORF">DW753_13465</name>
</gene>
<keyword evidence="1" id="KW-0238">DNA-binding</keyword>